<accession>A0A3P7NL81</accession>
<dbReference type="AlphaFoldDB" id="A0A3P7NL81"/>
<dbReference type="EMBL" id="UYRU01100625">
    <property type="protein sequence ID" value="VDN41160.1"/>
    <property type="molecule type" value="Genomic_DNA"/>
</dbReference>
<sequence>MARSFDQSSQRNIFLAKRFAGILEECAKESVILDRKFALHASVSEGFAKKLKSHGFSKDENGENDINSSYFMCFQNLDSELVEDASYLLPEKSLLWVLIYFVEFDFADAKLEVN</sequence>
<dbReference type="Proteomes" id="UP000281553">
    <property type="component" value="Unassembled WGS sequence"/>
</dbReference>
<reference evidence="1 2" key="1">
    <citation type="submission" date="2018-11" db="EMBL/GenBank/DDBJ databases">
        <authorList>
            <consortium name="Pathogen Informatics"/>
        </authorList>
    </citation>
    <scope>NUCLEOTIDE SEQUENCE [LARGE SCALE GENOMIC DNA]</scope>
</reference>
<evidence type="ECO:0000313" key="2">
    <source>
        <dbReference type="Proteomes" id="UP000281553"/>
    </source>
</evidence>
<organism evidence="1 2">
    <name type="scientific">Dibothriocephalus latus</name>
    <name type="common">Fish tapeworm</name>
    <name type="synonym">Diphyllobothrium latum</name>
    <dbReference type="NCBI Taxonomy" id="60516"/>
    <lineage>
        <taxon>Eukaryota</taxon>
        <taxon>Metazoa</taxon>
        <taxon>Spiralia</taxon>
        <taxon>Lophotrochozoa</taxon>
        <taxon>Platyhelminthes</taxon>
        <taxon>Cestoda</taxon>
        <taxon>Eucestoda</taxon>
        <taxon>Diphyllobothriidea</taxon>
        <taxon>Diphyllobothriidae</taxon>
        <taxon>Dibothriocephalus</taxon>
    </lineage>
</organism>
<proteinExistence type="predicted"/>
<protein>
    <submittedName>
        <fullName evidence="1">Uncharacterized protein</fullName>
    </submittedName>
</protein>
<gene>
    <name evidence="1" type="ORF">DILT_LOCUS18463</name>
</gene>
<name>A0A3P7NL81_DIBLA</name>
<keyword evidence="2" id="KW-1185">Reference proteome</keyword>
<evidence type="ECO:0000313" key="1">
    <source>
        <dbReference type="EMBL" id="VDN41160.1"/>
    </source>
</evidence>